<name>A0A9C7UQG7_9RHOD</name>
<dbReference type="Pfam" id="PF17855">
    <property type="entry name" value="MCM_lid"/>
    <property type="match status" value="1"/>
</dbReference>
<dbReference type="PANTHER" id="PTHR11630:SF46">
    <property type="entry name" value="DNA REPLICATION LICENSING FACTOR MCM3-RELATED"/>
    <property type="match status" value="1"/>
</dbReference>
<comment type="function">
    <text evidence="11">Acts as component of the MCM2-7 complex (MCM complex) which is the replicative helicase essential for 'once per cell cycle' DNA replication initiation and elongation in eukaryotic cells. The active ATPase sites in the MCM2-7 ring are formed through the interaction surfaces of two neighboring subunits such that a critical structure of a conserved arginine finger motif is provided in trans relative to the ATP-binding site of the Walker A box of the adjacent subunit. The six ATPase active sites, however, are likely to contribute differentially to the complex helicase activity.</text>
</comment>
<dbReference type="GO" id="GO:0016787">
    <property type="term" value="F:hydrolase activity"/>
    <property type="evidence" value="ECO:0007669"/>
    <property type="project" value="UniProtKB-KW"/>
</dbReference>
<dbReference type="GO" id="GO:0017116">
    <property type="term" value="F:single-stranded DNA helicase activity"/>
    <property type="evidence" value="ECO:0007669"/>
    <property type="project" value="TreeGrafter"/>
</dbReference>
<evidence type="ECO:0000313" key="14">
    <source>
        <dbReference type="EMBL" id="GJQ11651.1"/>
    </source>
</evidence>
<dbReference type="InterPro" id="IPR027417">
    <property type="entry name" value="P-loop_NTPase"/>
</dbReference>
<comment type="subcellular location">
    <subcellularLocation>
        <location evidence="1 11">Nucleus</location>
    </subcellularLocation>
</comment>
<dbReference type="InterPro" id="IPR008046">
    <property type="entry name" value="Mcm3"/>
</dbReference>
<dbReference type="InterPro" id="IPR003593">
    <property type="entry name" value="AAA+_ATPase"/>
</dbReference>
<comment type="similarity">
    <text evidence="2 10">Belongs to the MCM family.</text>
</comment>
<dbReference type="InterPro" id="IPR041562">
    <property type="entry name" value="MCM_lid"/>
</dbReference>
<evidence type="ECO:0000256" key="1">
    <source>
        <dbReference type="ARBA" id="ARBA00004123"/>
    </source>
</evidence>
<dbReference type="SMART" id="SM00350">
    <property type="entry name" value="MCM"/>
    <property type="match status" value="1"/>
</dbReference>
<dbReference type="EC" id="3.6.4.12" evidence="11"/>
<comment type="caution">
    <text evidence="14">The sequence shown here is derived from an EMBL/GenBank/DDBJ whole genome shotgun (WGS) entry which is preliminary data.</text>
</comment>
<protein>
    <recommendedName>
        <fullName evidence="11">DNA replication licensing factor MCM3</fullName>
        <ecNumber evidence="11">3.6.4.12</ecNumber>
    </recommendedName>
</protein>
<keyword evidence="8 10" id="KW-0238">DNA-binding</keyword>
<comment type="catalytic activity">
    <reaction evidence="11">
        <text>ATP + H2O = ADP + phosphate + H(+)</text>
        <dbReference type="Rhea" id="RHEA:13065"/>
        <dbReference type="ChEBI" id="CHEBI:15377"/>
        <dbReference type="ChEBI" id="CHEBI:15378"/>
        <dbReference type="ChEBI" id="CHEBI:30616"/>
        <dbReference type="ChEBI" id="CHEBI:43474"/>
        <dbReference type="ChEBI" id="CHEBI:456216"/>
        <dbReference type="EC" id="3.6.4.12"/>
    </reaction>
</comment>
<dbReference type="FunFam" id="3.40.50.300:FF:000501">
    <property type="entry name" value="DNA replication licensing factor MCM7"/>
    <property type="match status" value="1"/>
</dbReference>
<dbReference type="EMBL" id="BQMJ01000026">
    <property type="protein sequence ID" value="GJQ11651.1"/>
    <property type="molecule type" value="Genomic_DNA"/>
</dbReference>
<dbReference type="InterPro" id="IPR033762">
    <property type="entry name" value="MCM_OB"/>
</dbReference>
<keyword evidence="9 11" id="KW-0539">Nucleus</keyword>
<evidence type="ECO:0000256" key="10">
    <source>
        <dbReference type="RuleBase" id="RU004070"/>
    </source>
</evidence>
<keyword evidence="6 11" id="KW-0347">Helicase</keyword>
<dbReference type="GO" id="GO:0005634">
    <property type="term" value="C:nucleus"/>
    <property type="evidence" value="ECO:0007669"/>
    <property type="project" value="UniProtKB-SubCell"/>
</dbReference>
<dbReference type="PRINTS" id="PR01657">
    <property type="entry name" value="MCMFAMILY"/>
</dbReference>
<reference evidence="14" key="2">
    <citation type="submission" date="2022-01" db="EMBL/GenBank/DDBJ databases">
        <authorList>
            <person name="Hirooka S."/>
            <person name="Miyagishima S.Y."/>
        </authorList>
    </citation>
    <scope>NUCLEOTIDE SEQUENCE</scope>
    <source>
        <strain evidence="14">NBRC 102759</strain>
    </source>
</reference>
<dbReference type="Proteomes" id="UP001061958">
    <property type="component" value="Unassembled WGS sequence"/>
</dbReference>
<dbReference type="GO" id="GO:0005524">
    <property type="term" value="F:ATP binding"/>
    <property type="evidence" value="ECO:0007669"/>
    <property type="project" value="UniProtKB-UniRule"/>
</dbReference>
<evidence type="ECO:0000256" key="7">
    <source>
        <dbReference type="ARBA" id="ARBA00022840"/>
    </source>
</evidence>
<evidence type="ECO:0000256" key="8">
    <source>
        <dbReference type="ARBA" id="ARBA00023125"/>
    </source>
</evidence>
<dbReference type="Gene3D" id="3.30.1640.10">
    <property type="entry name" value="mini-chromosome maintenance (MCM) complex, chain A, domain 1"/>
    <property type="match status" value="1"/>
</dbReference>
<accession>A0A9C7UQG7</accession>
<evidence type="ECO:0000256" key="5">
    <source>
        <dbReference type="ARBA" id="ARBA00022801"/>
    </source>
</evidence>
<feature type="region of interest" description="Disordered" evidence="12">
    <location>
        <begin position="699"/>
        <end position="726"/>
    </location>
</feature>
<dbReference type="GO" id="GO:0042555">
    <property type="term" value="C:MCM complex"/>
    <property type="evidence" value="ECO:0007669"/>
    <property type="project" value="UniProtKB-UniRule"/>
</dbReference>
<proteinExistence type="inferred from homology"/>
<keyword evidence="4 10" id="KW-0547">Nucleotide-binding</keyword>
<dbReference type="SMART" id="SM00382">
    <property type="entry name" value="AAA"/>
    <property type="match status" value="1"/>
</dbReference>
<evidence type="ECO:0000256" key="2">
    <source>
        <dbReference type="ARBA" id="ARBA00008010"/>
    </source>
</evidence>
<sequence>MATSIGLAETSHRPSNNTTVNSFYGLDATVENRNLIKRQFTDFLEEELERGKYAERLRDLLEQSKTRLVVSLDDLRAFDHLFTRNVLLYPAVWLPAMEEAVKEYALYLRPDLEKNLQEFRIAFRGSFGARQVSPRGLLAEFLGGLVRVEGIVTRCSLVRPKLVLSTHYCPATNKFMTRTYSDGVTLDQNSRGIGIAVYPSKDDQGNLLETEFGLCKFRDQQKILVQEMPENAPAGQLPRSVEIIAEDDLVDLCKPGDRIHIAGVYRAVPGTSQRSGGSGVFRSIVVANDILQVNEDATTPQLTENDLYLIHQVASSEGHFDILARSIAPSIYGHDQVKKALLLQLLGGTEKNLDNGTHLRGDINILLVGDPSTAKSQLLRFVMNIAPLSISTTGRGSSGVGLTAAVTHDQDTGERHLEAGAMVLADRGIVCIDEFDKMSEIDRVAIHEVMEQQTVTIAKAGIHASLNARCSVLAAANPQYGSYNKHKKPQENIALPDSLLSRFDLLFIVLDNISAQRDRDVAGHVLAIHQMTDRHSASSEKEDSTLFSRALGGQSSSKDITFSVPFLKKFIYYAKSRIKPVLTEEAAEYISQVYRDLRQQNSDRTLPITARQLETLIRLSTAHAKCRLSHEVTTEDAQLAEEILLYSLYNDARPVKKKQIKRKRQSESHSHSVPRFGSHTAHESHLEMDDDIYYFNEEEEDEQAERVRSSLRRPSEPNDNSNAPEAMQDITETDQVMANDSQMESDPMLDEADKENAFMTNDTMTLVKEAIDKVTSEKMSEQCSLREVMNLLEKQGVEQDQVERCLNLLQGAGLIMYHDQIIFRI</sequence>
<dbReference type="Gene3D" id="2.20.28.10">
    <property type="match status" value="1"/>
</dbReference>
<evidence type="ECO:0000256" key="9">
    <source>
        <dbReference type="ARBA" id="ARBA00023242"/>
    </source>
</evidence>
<evidence type="ECO:0000256" key="6">
    <source>
        <dbReference type="ARBA" id="ARBA00022806"/>
    </source>
</evidence>
<dbReference type="GO" id="GO:0000727">
    <property type="term" value="P:double-strand break repair via break-induced replication"/>
    <property type="evidence" value="ECO:0007669"/>
    <property type="project" value="TreeGrafter"/>
</dbReference>
<keyword evidence="5 11" id="KW-0378">Hydrolase</keyword>
<dbReference type="Pfam" id="PF17207">
    <property type="entry name" value="MCM_OB"/>
    <property type="match status" value="1"/>
</dbReference>
<evidence type="ECO:0000259" key="13">
    <source>
        <dbReference type="PROSITE" id="PS50051"/>
    </source>
</evidence>
<dbReference type="GO" id="GO:1902975">
    <property type="term" value="P:mitotic DNA replication initiation"/>
    <property type="evidence" value="ECO:0007669"/>
    <property type="project" value="TreeGrafter"/>
</dbReference>
<dbReference type="PRINTS" id="PR01659">
    <property type="entry name" value="MCMPROTEIN3"/>
</dbReference>
<dbReference type="PROSITE" id="PS00847">
    <property type="entry name" value="MCM_1"/>
    <property type="match status" value="1"/>
</dbReference>
<dbReference type="Pfam" id="PF00493">
    <property type="entry name" value="MCM"/>
    <property type="match status" value="1"/>
</dbReference>
<feature type="domain" description="MCM C-terminal AAA(+) ATPase" evidence="13">
    <location>
        <begin position="319"/>
        <end position="525"/>
    </location>
</feature>
<dbReference type="InterPro" id="IPR001208">
    <property type="entry name" value="MCM_dom"/>
</dbReference>
<evidence type="ECO:0000256" key="4">
    <source>
        <dbReference type="ARBA" id="ARBA00022741"/>
    </source>
</evidence>
<dbReference type="InterPro" id="IPR012340">
    <property type="entry name" value="NA-bd_OB-fold"/>
</dbReference>
<evidence type="ECO:0000313" key="15">
    <source>
        <dbReference type="Proteomes" id="UP001061958"/>
    </source>
</evidence>
<dbReference type="InterPro" id="IPR018525">
    <property type="entry name" value="MCM_CS"/>
</dbReference>
<reference evidence="14" key="1">
    <citation type="journal article" date="2022" name="Proc. Natl. Acad. Sci. U.S.A.">
        <title>Life cycle and functional genomics of the unicellular red alga Galdieria for elucidating algal and plant evolution and industrial use.</title>
        <authorList>
            <person name="Hirooka S."/>
            <person name="Itabashi T."/>
            <person name="Ichinose T.M."/>
            <person name="Onuma R."/>
            <person name="Fujiwara T."/>
            <person name="Yamashita S."/>
            <person name="Jong L.W."/>
            <person name="Tomita R."/>
            <person name="Iwane A.H."/>
            <person name="Miyagishima S.Y."/>
        </authorList>
    </citation>
    <scope>NUCLEOTIDE SEQUENCE</scope>
    <source>
        <strain evidence="14">NBRC 102759</strain>
    </source>
</reference>
<evidence type="ECO:0000256" key="11">
    <source>
        <dbReference type="RuleBase" id="RU368061"/>
    </source>
</evidence>
<organism evidence="14 15">
    <name type="scientific">Galdieria partita</name>
    <dbReference type="NCBI Taxonomy" id="83374"/>
    <lineage>
        <taxon>Eukaryota</taxon>
        <taxon>Rhodophyta</taxon>
        <taxon>Bangiophyceae</taxon>
        <taxon>Galdieriales</taxon>
        <taxon>Galdieriaceae</taxon>
        <taxon>Galdieria</taxon>
    </lineage>
</organism>
<dbReference type="GO" id="GO:0006271">
    <property type="term" value="P:DNA strand elongation involved in DNA replication"/>
    <property type="evidence" value="ECO:0007669"/>
    <property type="project" value="TreeGrafter"/>
</dbReference>
<keyword evidence="3 11" id="KW-0235">DNA replication</keyword>
<dbReference type="PANTHER" id="PTHR11630">
    <property type="entry name" value="DNA REPLICATION LICENSING FACTOR MCM FAMILY MEMBER"/>
    <property type="match status" value="1"/>
</dbReference>
<comment type="subunit">
    <text evidence="11">Component of the MCM2-7 complex.</text>
</comment>
<dbReference type="OrthoDB" id="1882346at2759"/>
<dbReference type="Pfam" id="PF14551">
    <property type="entry name" value="MCM_N"/>
    <property type="match status" value="1"/>
</dbReference>
<dbReference type="Gene3D" id="2.40.50.140">
    <property type="entry name" value="Nucleic acid-binding proteins"/>
    <property type="match status" value="1"/>
</dbReference>
<dbReference type="SUPFAM" id="SSF50249">
    <property type="entry name" value="Nucleic acid-binding proteins"/>
    <property type="match status" value="1"/>
</dbReference>
<gene>
    <name evidence="14" type="ORF">GpartN1_g3442.t1</name>
</gene>
<feature type="region of interest" description="Disordered" evidence="12">
    <location>
        <begin position="657"/>
        <end position="683"/>
    </location>
</feature>
<dbReference type="SUPFAM" id="SSF52540">
    <property type="entry name" value="P-loop containing nucleoside triphosphate hydrolases"/>
    <property type="match status" value="1"/>
</dbReference>
<keyword evidence="7 10" id="KW-0067">ATP-binding</keyword>
<dbReference type="Gene3D" id="3.40.50.300">
    <property type="entry name" value="P-loop containing nucleotide triphosphate hydrolases"/>
    <property type="match status" value="1"/>
</dbReference>
<keyword evidence="15" id="KW-1185">Reference proteome</keyword>
<dbReference type="AlphaFoldDB" id="A0A9C7UQG7"/>
<dbReference type="InterPro" id="IPR031327">
    <property type="entry name" value="MCM"/>
</dbReference>
<dbReference type="InterPro" id="IPR027925">
    <property type="entry name" value="MCM_N"/>
</dbReference>
<evidence type="ECO:0000256" key="3">
    <source>
        <dbReference type="ARBA" id="ARBA00022705"/>
    </source>
</evidence>
<dbReference type="GO" id="GO:0003697">
    <property type="term" value="F:single-stranded DNA binding"/>
    <property type="evidence" value="ECO:0007669"/>
    <property type="project" value="TreeGrafter"/>
</dbReference>
<evidence type="ECO:0000256" key="12">
    <source>
        <dbReference type="SAM" id="MobiDB-lite"/>
    </source>
</evidence>
<dbReference type="PROSITE" id="PS50051">
    <property type="entry name" value="MCM_2"/>
    <property type="match status" value="1"/>
</dbReference>
<feature type="compositionally biased region" description="Basic and acidic residues" evidence="12">
    <location>
        <begin position="704"/>
        <end position="716"/>
    </location>
</feature>